<organism evidence="1 2">
    <name type="scientific">Paramecium sonneborni</name>
    <dbReference type="NCBI Taxonomy" id="65129"/>
    <lineage>
        <taxon>Eukaryota</taxon>
        <taxon>Sar</taxon>
        <taxon>Alveolata</taxon>
        <taxon>Ciliophora</taxon>
        <taxon>Intramacronucleata</taxon>
        <taxon>Oligohymenophorea</taxon>
        <taxon>Peniculida</taxon>
        <taxon>Parameciidae</taxon>
        <taxon>Paramecium</taxon>
    </lineage>
</organism>
<evidence type="ECO:0000313" key="1">
    <source>
        <dbReference type="EMBL" id="CAD8106905.1"/>
    </source>
</evidence>
<comment type="caution">
    <text evidence="1">The sequence shown here is derived from an EMBL/GenBank/DDBJ whole genome shotgun (WGS) entry which is preliminary data.</text>
</comment>
<keyword evidence="2" id="KW-1185">Reference proteome</keyword>
<accession>A0A8S1PUI9</accession>
<protein>
    <submittedName>
        <fullName evidence="1">Uncharacterized protein</fullName>
    </submittedName>
</protein>
<gene>
    <name evidence="1" type="ORF">PSON_ATCC_30995.1.T0880013</name>
</gene>
<evidence type="ECO:0000313" key="2">
    <source>
        <dbReference type="Proteomes" id="UP000692954"/>
    </source>
</evidence>
<proteinExistence type="predicted"/>
<dbReference type="EMBL" id="CAJJDN010000088">
    <property type="protein sequence ID" value="CAD8106905.1"/>
    <property type="molecule type" value="Genomic_DNA"/>
</dbReference>
<name>A0A8S1PUI9_9CILI</name>
<sequence>MNENMFFDSLFLNKVTSQPKKYLQIAFFRYLFGFQIIQHEEYAQIWIQQGVFIYLILNSFLKLEVQFPKRLLLDVFYRLND</sequence>
<dbReference type="AlphaFoldDB" id="A0A8S1PUI9"/>
<dbReference type="Proteomes" id="UP000692954">
    <property type="component" value="Unassembled WGS sequence"/>
</dbReference>
<reference evidence="1" key="1">
    <citation type="submission" date="2021-01" db="EMBL/GenBank/DDBJ databases">
        <authorList>
            <consortium name="Genoscope - CEA"/>
            <person name="William W."/>
        </authorList>
    </citation>
    <scope>NUCLEOTIDE SEQUENCE</scope>
</reference>